<organism evidence="1 2">
    <name type="scientific">Pluteus cervinus</name>
    <dbReference type="NCBI Taxonomy" id="181527"/>
    <lineage>
        <taxon>Eukaryota</taxon>
        <taxon>Fungi</taxon>
        <taxon>Dikarya</taxon>
        <taxon>Basidiomycota</taxon>
        <taxon>Agaricomycotina</taxon>
        <taxon>Agaricomycetes</taxon>
        <taxon>Agaricomycetidae</taxon>
        <taxon>Agaricales</taxon>
        <taxon>Pluteineae</taxon>
        <taxon>Pluteaceae</taxon>
        <taxon>Pluteus</taxon>
    </lineage>
</organism>
<protein>
    <submittedName>
        <fullName evidence="1">Uncharacterized protein</fullName>
    </submittedName>
</protein>
<accession>A0ACD3A699</accession>
<sequence>MFRERQPTLPPELEEIVFSLCLRNDWNNARGLFLVAKRVYQWLIPQFYAVAIFHPNKIKGRRPRYTTRSLVHHGKHVRHMLLYNSTSANETGLYDTVEHCLSLCPNLQNVAMWTIEHRFEVLRKVVDRLVSLPHLTHLSIELRTLDSVINHYCPTVPTFEHVTHLELLQLGQLAYPRIIDGSFPALTHLSLDGLTSSSADPIEVALRHWKDRLKVVIWFLGEEGTDCLPEVIETSEYTSLNDPRVVILTYGSHYATTWNEGAEGGMGIWRTAEEVVKRRRRVASS</sequence>
<evidence type="ECO:0000313" key="1">
    <source>
        <dbReference type="EMBL" id="TFK61076.1"/>
    </source>
</evidence>
<proteinExistence type="predicted"/>
<evidence type="ECO:0000313" key="2">
    <source>
        <dbReference type="Proteomes" id="UP000308600"/>
    </source>
</evidence>
<keyword evidence="2" id="KW-1185">Reference proteome</keyword>
<dbReference type="EMBL" id="ML208698">
    <property type="protein sequence ID" value="TFK61076.1"/>
    <property type="molecule type" value="Genomic_DNA"/>
</dbReference>
<dbReference type="Proteomes" id="UP000308600">
    <property type="component" value="Unassembled WGS sequence"/>
</dbReference>
<name>A0ACD3A699_9AGAR</name>
<gene>
    <name evidence="1" type="ORF">BDN72DRAFT_849985</name>
</gene>
<reference evidence="1 2" key="1">
    <citation type="journal article" date="2019" name="Nat. Ecol. Evol.">
        <title>Megaphylogeny resolves global patterns of mushroom evolution.</title>
        <authorList>
            <person name="Varga T."/>
            <person name="Krizsan K."/>
            <person name="Foldi C."/>
            <person name="Dima B."/>
            <person name="Sanchez-Garcia M."/>
            <person name="Sanchez-Ramirez S."/>
            <person name="Szollosi G.J."/>
            <person name="Szarkandi J.G."/>
            <person name="Papp V."/>
            <person name="Albert L."/>
            <person name="Andreopoulos W."/>
            <person name="Angelini C."/>
            <person name="Antonin V."/>
            <person name="Barry K.W."/>
            <person name="Bougher N.L."/>
            <person name="Buchanan P."/>
            <person name="Buyck B."/>
            <person name="Bense V."/>
            <person name="Catcheside P."/>
            <person name="Chovatia M."/>
            <person name="Cooper J."/>
            <person name="Damon W."/>
            <person name="Desjardin D."/>
            <person name="Finy P."/>
            <person name="Geml J."/>
            <person name="Haridas S."/>
            <person name="Hughes K."/>
            <person name="Justo A."/>
            <person name="Karasinski D."/>
            <person name="Kautmanova I."/>
            <person name="Kiss B."/>
            <person name="Kocsube S."/>
            <person name="Kotiranta H."/>
            <person name="LaButti K.M."/>
            <person name="Lechner B.E."/>
            <person name="Liimatainen K."/>
            <person name="Lipzen A."/>
            <person name="Lukacs Z."/>
            <person name="Mihaltcheva S."/>
            <person name="Morgado L.N."/>
            <person name="Niskanen T."/>
            <person name="Noordeloos M.E."/>
            <person name="Ohm R.A."/>
            <person name="Ortiz-Santana B."/>
            <person name="Ovrebo C."/>
            <person name="Racz N."/>
            <person name="Riley R."/>
            <person name="Savchenko A."/>
            <person name="Shiryaev A."/>
            <person name="Soop K."/>
            <person name="Spirin V."/>
            <person name="Szebenyi C."/>
            <person name="Tomsovsky M."/>
            <person name="Tulloss R.E."/>
            <person name="Uehling J."/>
            <person name="Grigoriev I.V."/>
            <person name="Vagvolgyi C."/>
            <person name="Papp T."/>
            <person name="Martin F.M."/>
            <person name="Miettinen O."/>
            <person name="Hibbett D.S."/>
            <person name="Nagy L.G."/>
        </authorList>
    </citation>
    <scope>NUCLEOTIDE SEQUENCE [LARGE SCALE GENOMIC DNA]</scope>
    <source>
        <strain evidence="1 2">NL-1719</strain>
    </source>
</reference>